<proteinExistence type="predicted"/>
<reference evidence="1" key="1">
    <citation type="submission" date="2021-06" db="EMBL/GenBank/DDBJ databases">
        <authorList>
            <person name="Kallberg Y."/>
            <person name="Tangrot J."/>
            <person name="Rosling A."/>
        </authorList>
    </citation>
    <scope>NUCLEOTIDE SEQUENCE</scope>
    <source>
        <strain evidence="1">BR232B</strain>
    </source>
</reference>
<evidence type="ECO:0000313" key="1">
    <source>
        <dbReference type="EMBL" id="CAG8610271.1"/>
    </source>
</evidence>
<dbReference type="EMBL" id="CAJVPI010001385">
    <property type="protein sequence ID" value="CAG8610271.1"/>
    <property type="molecule type" value="Genomic_DNA"/>
</dbReference>
<gene>
    <name evidence="1" type="ORF">PBRASI_LOCUS8127</name>
</gene>
<comment type="caution">
    <text evidence="1">The sequence shown here is derived from an EMBL/GenBank/DDBJ whole genome shotgun (WGS) entry which is preliminary data.</text>
</comment>
<protein>
    <submittedName>
        <fullName evidence="1">2663_t:CDS:1</fullName>
    </submittedName>
</protein>
<sequence length="72" mass="8234">MPLTQTTETELFIRIKVCMRAKNMPLLVMMPRPTGVRSATEAYEDLASILKHSLFNPQDVTKKHETLETSKD</sequence>
<name>A0A9N9GLC5_9GLOM</name>
<evidence type="ECO:0000313" key="2">
    <source>
        <dbReference type="Proteomes" id="UP000789739"/>
    </source>
</evidence>
<keyword evidence="2" id="KW-1185">Reference proteome</keyword>
<dbReference type="AlphaFoldDB" id="A0A9N9GLC5"/>
<dbReference type="Proteomes" id="UP000789739">
    <property type="component" value="Unassembled WGS sequence"/>
</dbReference>
<organism evidence="1 2">
    <name type="scientific">Paraglomus brasilianum</name>
    <dbReference type="NCBI Taxonomy" id="144538"/>
    <lineage>
        <taxon>Eukaryota</taxon>
        <taxon>Fungi</taxon>
        <taxon>Fungi incertae sedis</taxon>
        <taxon>Mucoromycota</taxon>
        <taxon>Glomeromycotina</taxon>
        <taxon>Glomeromycetes</taxon>
        <taxon>Paraglomerales</taxon>
        <taxon>Paraglomeraceae</taxon>
        <taxon>Paraglomus</taxon>
    </lineage>
</organism>
<accession>A0A9N9GLC5</accession>